<reference evidence="3 4" key="1">
    <citation type="submission" date="2021-03" db="EMBL/GenBank/DDBJ databases">
        <title>The complete genome sequence of Acetobacter sacchari TBRC 11175.</title>
        <authorList>
            <person name="Charoenyingcharoen P."/>
            <person name="Yukphan P."/>
        </authorList>
    </citation>
    <scope>NUCLEOTIDE SEQUENCE [LARGE SCALE GENOMIC DNA]</scope>
    <source>
        <strain evidence="3 4">TBRC 11175</strain>
    </source>
</reference>
<evidence type="ECO:0000259" key="2">
    <source>
        <dbReference type="Pfam" id="PF02541"/>
    </source>
</evidence>
<evidence type="ECO:0000256" key="1">
    <source>
        <dbReference type="SAM" id="MobiDB-lite"/>
    </source>
</evidence>
<evidence type="ECO:0000313" key="4">
    <source>
        <dbReference type="Proteomes" id="UP000664771"/>
    </source>
</evidence>
<dbReference type="EMBL" id="JAFVMF010000005">
    <property type="protein sequence ID" value="MBO1359321.1"/>
    <property type="molecule type" value="Genomic_DNA"/>
</dbReference>
<dbReference type="PANTHER" id="PTHR30005">
    <property type="entry name" value="EXOPOLYPHOSPHATASE"/>
    <property type="match status" value="1"/>
</dbReference>
<feature type="domain" description="Ppx/GppA phosphatase N-terminal" evidence="2">
    <location>
        <begin position="2"/>
        <end position="308"/>
    </location>
</feature>
<feature type="region of interest" description="Disordered" evidence="1">
    <location>
        <begin position="314"/>
        <end position="340"/>
    </location>
</feature>
<dbReference type="SUPFAM" id="SSF53067">
    <property type="entry name" value="Actin-like ATPase domain"/>
    <property type="match status" value="2"/>
</dbReference>
<accession>A0ABS3LTV9</accession>
<gene>
    <name evidence="3" type="ORF">J2D73_05870</name>
</gene>
<dbReference type="CDD" id="cd24054">
    <property type="entry name" value="ASKHA_NBD_AaPPX-GppA_MtPPX2-like"/>
    <property type="match status" value="1"/>
</dbReference>
<dbReference type="Proteomes" id="UP000664771">
    <property type="component" value="Unassembled WGS sequence"/>
</dbReference>
<dbReference type="InterPro" id="IPR043129">
    <property type="entry name" value="ATPase_NBD"/>
</dbReference>
<sequence>MIAARTAAGFSVLDSYSRMVRLGEGLQKSGELTDEAMGRTIEAVRACAVRIEKRRPVLIRAVATEACRRAANGRAFIDRIRHETGVAIDIISSREEAELAVESCASLLLQARGGQGETAASPAANRGLLLDIGGGSTEIAWVRLDPERRIHEVIGYVSIPAGVITLSEKFSRRRPGVYRAMVSYVRKYLENFEAVHRIRGELQRGNVRMVGTSGTVTTLACLDLDLARYTRWAVDGHYLDRQASQKAISRLHRMGISGMRAHPCIGPERAAYVMPGCAIFDAVQSMWPGGVIVADRGLRDGMLIRMMKGAAQANMRRDGPHRAASADASATSGRETLFSI</sequence>
<comment type="caution">
    <text evidence="3">The sequence shown here is derived from an EMBL/GenBank/DDBJ whole genome shotgun (WGS) entry which is preliminary data.</text>
</comment>
<dbReference type="PANTHER" id="PTHR30005:SF0">
    <property type="entry name" value="RETROGRADE REGULATION PROTEIN 2"/>
    <property type="match status" value="1"/>
</dbReference>
<dbReference type="Gene3D" id="3.30.420.150">
    <property type="entry name" value="Exopolyphosphatase. Domain 2"/>
    <property type="match status" value="1"/>
</dbReference>
<protein>
    <submittedName>
        <fullName evidence="3">Ppx/GppA family phosphatase</fullName>
    </submittedName>
</protein>
<dbReference type="Gene3D" id="3.30.420.40">
    <property type="match status" value="1"/>
</dbReference>
<organism evidence="3 4">
    <name type="scientific">Acetobacter sacchari</name>
    <dbReference type="NCBI Taxonomy" id="2661687"/>
    <lineage>
        <taxon>Bacteria</taxon>
        <taxon>Pseudomonadati</taxon>
        <taxon>Pseudomonadota</taxon>
        <taxon>Alphaproteobacteria</taxon>
        <taxon>Acetobacterales</taxon>
        <taxon>Acetobacteraceae</taxon>
        <taxon>Acetobacter</taxon>
    </lineage>
</organism>
<dbReference type="InterPro" id="IPR050273">
    <property type="entry name" value="GppA/Ppx_hydrolase"/>
</dbReference>
<evidence type="ECO:0000313" key="3">
    <source>
        <dbReference type="EMBL" id="MBO1359321.1"/>
    </source>
</evidence>
<name>A0ABS3LTV9_9PROT</name>
<keyword evidence="4" id="KW-1185">Reference proteome</keyword>
<proteinExistence type="predicted"/>
<dbReference type="InterPro" id="IPR003695">
    <property type="entry name" value="Ppx_GppA_N"/>
</dbReference>
<dbReference type="Pfam" id="PF02541">
    <property type="entry name" value="Ppx-GppA"/>
    <property type="match status" value="1"/>
</dbReference>
<feature type="compositionally biased region" description="Polar residues" evidence="1">
    <location>
        <begin position="328"/>
        <end position="340"/>
    </location>
</feature>